<dbReference type="AlphaFoldDB" id="A0A919KZP2"/>
<feature type="region of interest" description="Disordered" evidence="8">
    <location>
        <begin position="403"/>
        <end position="459"/>
    </location>
</feature>
<gene>
    <name evidence="10" type="ORF">GCM10018781_52810</name>
</gene>
<accession>A0A919KZP2</accession>
<evidence type="ECO:0000256" key="8">
    <source>
        <dbReference type="SAM" id="MobiDB-lite"/>
    </source>
</evidence>
<reference evidence="10" key="2">
    <citation type="submission" date="2020-09" db="EMBL/GenBank/DDBJ databases">
        <authorList>
            <person name="Sun Q."/>
            <person name="Ohkuma M."/>
        </authorList>
    </citation>
    <scope>NUCLEOTIDE SEQUENCE</scope>
    <source>
        <strain evidence="10">JCM 4646</strain>
    </source>
</reference>
<dbReference type="GeneID" id="95355647"/>
<organism evidence="10 11">
    <name type="scientific">Kitasatospora indigofera</name>
    <dbReference type="NCBI Taxonomy" id="67307"/>
    <lineage>
        <taxon>Bacteria</taxon>
        <taxon>Bacillati</taxon>
        <taxon>Actinomycetota</taxon>
        <taxon>Actinomycetes</taxon>
        <taxon>Kitasatosporales</taxon>
        <taxon>Streptomycetaceae</taxon>
        <taxon>Kitasatospora</taxon>
    </lineage>
</organism>
<evidence type="ECO:0000256" key="2">
    <source>
        <dbReference type="ARBA" id="ARBA00022475"/>
    </source>
</evidence>
<evidence type="ECO:0000256" key="1">
    <source>
        <dbReference type="ARBA" id="ARBA00004651"/>
    </source>
</evidence>
<keyword evidence="3" id="KW-0808">Transferase</keyword>
<evidence type="ECO:0000256" key="3">
    <source>
        <dbReference type="ARBA" id="ARBA00022679"/>
    </source>
</evidence>
<feature type="transmembrane region" description="Helical" evidence="9">
    <location>
        <begin position="21"/>
        <end position="39"/>
    </location>
</feature>
<name>A0A919KZP2_9ACTN</name>
<feature type="compositionally biased region" description="Low complexity" evidence="8">
    <location>
        <begin position="430"/>
        <end position="448"/>
    </location>
</feature>
<sequence length="459" mass="49479">MSSNPAAERRPGLRDRASGQIVAAVAIVVAATAVRKLMFPWESDDYRYFLHPWYTHIADHGGFRALSDIGFSDYNVPYLYVLAALSHLPVQDLAGIKAVSTLFDLLTAYFVHRIVALRHPEGSWRPHMAGAVVLFLPTVMANSGWWGQADSVYSAFVVGALWFVLCRRPWWACTFLGIALAFKLQTVFVFPFLLVLLLTRRVPWRALLAVPAVYLLLDVPALLVGADLGQLLTVYSRQTGTYQTLSMNAPSVYLLFQPGDHADGVRRAGILLTGAVVLALVAWVVLRPAGRGPLRPGGWSRELTDTQIVLLATTSVVLVPFLLPSMHERYFFLADVLSVVAAFHLPGRLWYLPVLVQLASAGTYLQYLAHDAARYTKVELFGALMALAAVAAVRATAQEFRRTPVGQDGTAGPDGTTGAHGRAGAGRAGADGTPGAHGTAAGPVHGAAPEGRVPAVERG</sequence>
<comment type="subcellular location">
    <subcellularLocation>
        <location evidence="1">Cell membrane</location>
        <topology evidence="1">Multi-pass membrane protein</topology>
    </subcellularLocation>
</comment>
<evidence type="ECO:0000313" key="10">
    <source>
        <dbReference type="EMBL" id="GHH78039.1"/>
    </source>
</evidence>
<dbReference type="InterPro" id="IPR018584">
    <property type="entry name" value="GT87"/>
</dbReference>
<keyword evidence="4 9" id="KW-0812">Transmembrane</keyword>
<proteinExistence type="inferred from homology"/>
<dbReference type="RefSeq" id="WP_190213403.1">
    <property type="nucleotide sequence ID" value="NZ_BNBO01000035.1"/>
</dbReference>
<feature type="transmembrane region" description="Helical" evidence="9">
    <location>
        <begin position="330"/>
        <end position="352"/>
    </location>
</feature>
<dbReference type="Pfam" id="PF09594">
    <property type="entry name" value="GT87"/>
    <property type="match status" value="1"/>
</dbReference>
<comment type="caution">
    <text evidence="10">The sequence shown here is derived from an EMBL/GenBank/DDBJ whole genome shotgun (WGS) entry which is preliminary data.</text>
</comment>
<evidence type="ECO:0000256" key="5">
    <source>
        <dbReference type="ARBA" id="ARBA00022989"/>
    </source>
</evidence>
<feature type="transmembrane region" description="Helical" evidence="9">
    <location>
        <begin position="372"/>
        <end position="393"/>
    </location>
</feature>
<feature type="transmembrane region" description="Helical" evidence="9">
    <location>
        <begin position="206"/>
        <end position="228"/>
    </location>
</feature>
<protein>
    <recommendedName>
        <fullName evidence="12">Glycosyltransferase RgtA/B/C/D-like domain-containing protein</fullName>
    </recommendedName>
</protein>
<evidence type="ECO:0000256" key="4">
    <source>
        <dbReference type="ARBA" id="ARBA00022692"/>
    </source>
</evidence>
<keyword evidence="11" id="KW-1185">Reference proteome</keyword>
<reference evidence="10" key="1">
    <citation type="journal article" date="2014" name="Int. J. Syst. Evol. Microbiol.">
        <title>Complete genome sequence of Corynebacterium casei LMG S-19264T (=DSM 44701T), isolated from a smear-ripened cheese.</title>
        <authorList>
            <consortium name="US DOE Joint Genome Institute (JGI-PGF)"/>
            <person name="Walter F."/>
            <person name="Albersmeier A."/>
            <person name="Kalinowski J."/>
            <person name="Ruckert C."/>
        </authorList>
    </citation>
    <scope>NUCLEOTIDE SEQUENCE</scope>
    <source>
        <strain evidence="10">JCM 4646</strain>
    </source>
</reference>
<dbReference type="Proteomes" id="UP000617734">
    <property type="component" value="Unassembled WGS sequence"/>
</dbReference>
<dbReference type="EMBL" id="BNBO01000035">
    <property type="protein sequence ID" value="GHH78039.1"/>
    <property type="molecule type" value="Genomic_DNA"/>
</dbReference>
<feature type="transmembrane region" description="Helical" evidence="9">
    <location>
        <begin position="306"/>
        <end position="323"/>
    </location>
</feature>
<evidence type="ECO:0008006" key="12">
    <source>
        <dbReference type="Google" id="ProtNLM"/>
    </source>
</evidence>
<feature type="transmembrane region" description="Helical" evidence="9">
    <location>
        <begin position="268"/>
        <end position="286"/>
    </location>
</feature>
<dbReference type="GO" id="GO:0005886">
    <property type="term" value="C:plasma membrane"/>
    <property type="evidence" value="ECO:0007669"/>
    <property type="project" value="UniProtKB-SubCell"/>
</dbReference>
<keyword evidence="2" id="KW-1003">Cell membrane</keyword>
<dbReference type="GO" id="GO:0016758">
    <property type="term" value="F:hexosyltransferase activity"/>
    <property type="evidence" value="ECO:0007669"/>
    <property type="project" value="InterPro"/>
</dbReference>
<comment type="similarity">
    <text evidence="7">Belongs to the glycosyltransferase 87 family.</text>
</comment>
<evidence type="ECO:0000313" key="11">
    <source>
        <dbReference type="Proteomes" id="UP000617734"/>
    </source>
</evidence>
<feature type="compositionally biased region" description="Low complexity" evidence="8">
    <location>
        <begin position="406"/>
        <end position="420"/>
    </location>
</feature>
<evidence type="ECO:0000256" key="7">
    <source>
        <dbReference type="ARBA" id="ARBA00024033"/>
    </source>
</evidence>
<keyword evidence="5 9" id="KW-1133">Transmembrane helix</keyword>
<evidence type="ECO:0000256" key="9">
    <source>
        <dbReference type="SAM" id="Phobius"/>
    </source>
</evidence>
<feature type="transmembrane region" description="Helical" evidence="9">
    <location>
        <begin position="169"/>
        <end position="199"/>
    </location>
</feature>
<evidence type="ECO:0000256" key="6">
    <source>
        <dbReference type="ARBA" id="ARBA00023136"/>
    </source>
</evidence>
<keyword evidence="6 9" id="KW-0472">Membrane</keyword>